<protein>
    <submittedName>
        <fullName evidence="2">1-acyl-sn-glycerol-3-phosphate acyltransferase</fullName>
    </submittedName>
</protein>
<dbReference type="InterPro" id="IPR002123">
    <property type="entry name" value="Plipid/glycerol_acylTrfase"/>
</dbReference>
<evidence type="ECO:0000313" key="2">
    <source>
        <dbReference type="EMBL" id="MBO8482398.1"/>
    </source>
</evidence>
<dbReference type="Pfam" id="PF01553">
    <property type="entry name" value="Acyltransferase"/>
    <property type="match status" value="1"/>
</dbReference>
<proteinExistence type="predicted"/>
<dbReference type="GO" id="GO:0042840">
    <property type="term" value="P:D-glucuronate catabolic process"/>
    <property type="evidence" value="ECO:0007669"/>
    <property type="project" value="TreeGrafter"/>
</dbReference>
<keyword evidence="2" id="KW-0012">Acyltransferase</keyword>
<dbReference type="GO" id="GO:0019698">
    <property type="term" value="P:D-galacturonate catabolic process"/>
    <property type="evidence" value="ECO:0007669"/>
    <property type="project" value="TreeGrafter"/>
</dbReference>
<accession>A0A9D9J3A3</accession>
<reference evidence="2" key="2">
    <citation type="journal article" date="2021" name="PeerJ">
        <title>Extensive microbial diversity within the chicken gut microbiome revealed by metagenomics and culture.</title>
        <authorList>
            <person name="Gilroy R."/>
            <person name="Ravi A."/>
            <person name="Getino M."/>
            <person name="Pursley I."/>
            <person name="Horton D.L."/>
            <person name="Alikhan N.F."/>
            <person name="Baker D."/>
            <person name="Gharbi K."/>
            <person name="Hall N."/>
            <person name="Watson M."/>
            <person name="Adriaenssens E.M."/>
            <person name="Foster-Nyarko E."/>
            <person name="Jarju S."/>
            <person name="Secka A."/>
            <person name="Antonio M."/>
            <person name="Oren A."/>
            <person name="Chaudhuri R.R."/>
            <person name="La Ragione R."/>
            <person name="Hildebrand F."/>
            <person name="Pallen M.J."/>
        </authorList>
    </citation>
    <scope>NUCLEOTIDE SEQUENCE</scope>
    <source>
        <strain evidence="2">B3-2255</strain>
    </source>
</reference>
<keyword evidence="2" id="KW-0808">Transferase</keyword>
<evidence type="ECO:0000313" key="3">
    <source>
        <dbReference type="Proteomes" id="UP000823772"/>
    </source>
</evidence>
<dbReference type="Proteomes" id="UP000823772">
    <property type="component" value="Unassembled WGS sequence"/>
</dbReference>
<dbReference type="PANTHER" id="PTHR30068:SF3">
    <property type="entry name" value="PHOSPHOLIPID_GLYCEROL ACYLTRANSFERASE DOMAIN-CONTAINING PROTEIN"/>
    <property type="match status" value="1"/>
</dbReference>
<dbReference type="SUPFAM" id="SSF69593">
    <property type="entry name" value="Glycerol-3-phosphate (1)-acyltransferase"/>
    <property type="match status" value="1"/>
</dbReference>
<comment type="caution">
    <text evidence="2">The sequence shown here is derived from an EMBL/GenBank/DDBJ whole genome shotgun (WGS) entry which is preliminary data.</text>
</comment>
<evidence type="ECO:0000259" key="1">
    <source>
        <dbReference type="Pfam" id="PF01553"/>
    </source>
</evidence>
<gene>
    <name evidence="2" type="ORF">IAC87_07655</name>
</gene>
<reference evidence="2" key="1">
    <citation type="submission" date="2020-10" db="EMBL/GenBank/DDBJ databases">
        <authorList>
            <person name="Gilroy R."/>
        </authorList>
    </citation>
    <scope>NUCLEOTIDE SEQUENCE</scope>
    <source>
        <strain evidence="2">B3-2255</strain>
    </source>
</reference>
<dbReference type="GO" id="GO:0016746">
    <property type="term" value="F:acyltransferase activity"/>
    <property type="evidence" value="ECO:0007669"/>
    <property type="project" value="UniProtKB-KW"/>
</dbReference>
<sequence length="408" mass="47304">MYLSDFESIIPYTDEEAREALAKIADHPMVEEVSKFCFPEEDPKVLSNILKTVKGVDDFQIKVMSRIINYILERTATSLTYDGIEYFKEYKRYLILSNHRDIILDPAFLQLLFFKHSLPFTEIAVGDNLISNKIIESLIRSNRMIKVARGISAKELYYSSLKLSKYIRQNITCNRSSVWLAQRQGRTKDGNDRFEQGLLKMLDMSGSGNFAEDFDELNIMPMSISYEYEPCDILKARELYISKRQKYVKAPNEDLNSILTGIKQFKGRIHISFSTPLAIEEIAEFNDIPRAERFPLMRQRLGDKIIRGYKLWKTNYMAYDILAAEGAIDGVNNEARFISEYTPDQLIGFKAYVDAQLGKVEPELVRAELRDIFLRIYANPVINKGLNQHRYSCSEFNSLIEENSEMRQ</sequence>
<dbReference type="AlphaFoldDB" id="A0A9D9J3A3"/>
<dbReference type="EMBL" id="JADILY010000160">
    <property type="protein sequence ID" value="MBO8482398.1"/>
    <property type="molecule type" value="Genomic_DNA"/>
</dbReference>
<dbReference type="PANTHER" id="PTHR30068">
    <property type="entry name" value="URONATE ISOMERASE"/>
    <property type="match status" value="1"/>
</dbReference>
<organism evidence="2 3">
    <name type="scientific">Candidatus Merdivivens faecigallinarum</name>
    <dbReference type="NCBI Taxonomy" id="2840871"/>
    <lineage>
        <taxon>Bacteria</taxon>
        <taxon>Pseudomonadati</taxon>
        <taxon>Bacteroidota</taxon>
        <taxon>Bacteroidia</taxon>
        <taxon>Bacteroidales</taxon>
        <taxon>Muribaculaceae</taxon>
        <taxon>Muribaculaceae incertae sedis</taxon>
        <taxon>Candidatus Merdivivens</taxon>
    </lineage>
</organism>
<name>A0A9D9J3A3_9BACT</name>
<feature type="domain" description="Phospholipid/glycerol acyltransferase" evidence="1">
    <location>
        <begin position="80"/>
        <end position="181"/>
    </location>
</feature>